<protein>
    <recommendedName>
        <fullName evidence="1">BFN domain-containing protein</fullName>
    </recommendedName>
</protein>
<dbReference type="PANTHER" id="PTHR15160:SF1">
    <property type="entry name" value="VON HIPPEL-LINDAU DISEASE TUMOR SUPPRESSOR"/>
    <property type="match status" value="1"/>
</dbReference>
<gene>
    <name evidence="2" type="ORF">SAMN04489806_2821</name>
</gene>
<dbReference type="Pfam" id="PF02577">
    <property type="entry name" value="BFN_dom"/>
    <property type="match status" value="1"/>
</dbReference>
<dbReference type="Proteomes" id="UP000199183">
    <property type="component" value="Unassembled WGS sequence"/>
</dbReference>
<accession>A0A1H4QHP2</accession>
<dbReference type="OrthoDB" id="9788698at2"/>
<dbReference type="STRING" id="640635.SAMN04489806_2821"/>
<dbReference type="GO" id="GO:0004518">
    <property type="term" value="F:nuclease activity"/>
    <property type="evidence" value="ECO:0007669"/>
    <property type="project" value="InterPro"/>
</dbReference>
<dbReference type="SUPFAM" id="SSF103256">
    <property type="entry name" value="Hypothetical protein TM0160"/>
    <property type="match status" value="1"/>
</dbReference>
<evidence type="ECO:0000259" key="1">
    <source>
        <dbReference type="PROSITE" id="PS51658"/>
    </source>
</evidence>
<reference evidence="2 3" key="1">
    <citation type="submission" date="2016-10" db="EMBL/GenBank/DDBJ databases">
        <authorList>
            <person name="de Groot N.N."/>
        </authorList>
    </citation>
    <scope>NUCLEOTIDE SEQUENCE [LARGE SCALE GENOMIC DNA]</scope>
    <source>
        <strain evidence="2 3">DSM 21799</strain>
    </source>
</reference>
<dbReference type="AlphaFoldDB" id="A0A1H4QHP2"/>
<dbReference type="PROSITE" id="PS51658">
    <property type="entry name" value="BFN"/>
    <property type="match status" value="1"/>
</dbReference>
<proteinExistence type="predicted"/>
<dbReference type="EMBL" id="FNRY01000001">
    <property type="protein sequence ID" value="SEC19100.1"/>
    <property type="molecule type" value="Genomic_DNA"/>
</dbReference>
<name>A0A1H4QHP2_9MICO</name>
<organism evidence="2 3">
    <name type="scientific">Paramicrobacterium humi</name>
    <dbReference type="NCBI Taxonomy" id="640635"/>
    <lineage>
        <taxon>Bacteria</taxon>
        <taxon>Bacillati</taxon>
        <taxon>Actinomycetota</taxon>
        <taxon>Actinomycetes</taxon>
        <taxon>Micrococcales</taxon>
        <taxon>Microbacteriaceae</taxon>
        <taxon>Paramicrobacterium</taxon>
    </lineage>
</organism>
<dbReference type="PANTHER" id="PTHR15160">
    <property type="entry name" value="VON HIPPEL-LINDAU PROTEIN"/>
    <property type="match status" value="1"/>
</dbReference>
<evidence type="ECO:0000313" key="3">
    <source>
        <dbReference type="Proteomes" id="UP000199183"/>
    </source>
</evidence>
<feature type="domain" description="BFN" evidence="1">
    <location>
        <begin position="1"/>
        <end position="135"/>
    </location>
</feature>
<evidence type="ECO:0000313" key="2">
    <source>
        <dbReference type="EMBL" id="SEC19100.1"/>
    </source>
</evidence>
<dbReference type="InterPro" id="IPR003729">
    <property type="entry name" value="Bi_nuclease_dom"/>
</dbReference>
<sequence length="168" mass="18170">MVQVRVLGVALDAAQQHIVLLKPIFDGVAQDRVLPIWIGSQEATSILIALSNGHVPRPLTHDLMKTVIERLDASVERVEVTRIVEGTFYAEITLAGALESAVVDARPSDAIALAVRTDAPLFVAESVLEEAGIPASLVDAGDDEAEDERKLDEFKSFLKDVNPEDFQG</sequence>
<keyword evidence="3" id="KW-1185">Reference proteome</keyword>
<dbReference type="InterPro" id="IPR036104">
    <property type="entry name" value="BFN_sf"/>
</dbReference>
<dbReference type="Gene3D" id="3.10.690.10">
    <property type="entry name" value="Bifunctional nuclease domain"/>
    <property type="match status" value="1"/>
</dbReference>
<dbReference type="RefSeq" id="WP_091185771.1">
    <property type="nucleotide sequence ID" value="NZ_FNRY01000001.1"/>
</dbReference>